<evidence type="ECO:0000313" key="2">
    <source>
        <dbReference type="Proteomes" id="UP000504635"/>
    </source>
</evidence>
<dbReference type="RefSeq" id="XP_030763797.1">
    <property type="nucleotide sequence ID" value="XM_030907937.1"/>
</dbReference>
<evidence type="ECO:0000256" key="1">
    <source>
        <dbReference type="SAM" id="Coils"/>
    </source>
</evidence>
<organism evidence="2 3">
    <name type="scientific">Sitophilus oryzae</name>
    <name type="common">Rice weevil</name>
    <name type="synonym">Curculio oryzae</name>
    <dbReference type="NCBI Taxonomy" id="7048"/>
    <lineage>
        <taxon>Eukaryota</taxon>
        <taxon>Metazoa</taxon>
        <taxon>Ecdysozoa</taxon>
        <taxon>Arthropoda</taxon>
        <taxon>Hexapoda</taxon>
        <taxon>Insecta</taxon>
        <taxon>Pterygota</taxon>
        <taxon>Neoptera</taxon>
        <taxon>Endopterygota</taxon>
        <taxon>Coleoptera</taxon>
        <taxon>Polyphaga</taxon>
        <taxon>Cucujiformia</taxon>
        <taxon>Curculionidae</taxon>
        <taxon>Dryophthorinae</taxon>
        <taxon>Sitophilus</taxon>
    </lineage>
</organism>
<proteinExistence type="predicted"/>
<reference evidence="3" key="1">
    <citation type="submission" date="2025-08" db="UniProtKB">
        <authorList>
            <consortium name="RefSeq"/>
        </authorList>
    </citation>
    <scope>IDENTIFICATION</scope>
    <source>
        <tissue evidence="3">Gonads</tissue>
    </source>
</reference>
<keyword evidence="2" id="KW-1185">Reference proteome</keyword>
<gene>
    <name evidence="3" type="primary">LOC115888269</name>
</gene>
<dbReference type="OrthoDB" id="10255048at2759"/>
<dbReference type="InParanoid" id="A0A6J2YK84"/>
<protein>
    <submittedName>
        <fullName evidence="3">Uncharacterized protein LOC115888269</fullName>
    </submittedName>
</protein>
<keyword evidence="1" id="KW-0175">Coiled coil</keyword>
<accession>A0A6J2YK84</accession>
<dbReference type="KEGG" id="soy:115888269"/>
<dbReference type="Proteomes" id="UP000504635">
    <property type="component" value="Unplaced"/>
</dbReference>
<dbReference type="AlphaFoldDB" id="A0A6J2YK84"/>
<feature type="coiled-coil region" evidence="1">
    <location>
        <begin position="67"/>
        <end position="174"/>
    </location>
</feature>
<evidence type="ECO:0000313" key="3">
    <source>
        <dbReference type="RefSeq" id="XP_030763797.1"/>
    </source>
</evidence>
<sequence length="211" mass="25297">MTRTVYLFDAGIKIFYYFVIEKFMELFHLMDLLKIFRMQEPVSKDLLARNNELGKYKEVVQEKDALLTNSKSRIEELELSVSELKRENLQLTERLSKNLVNRDVVGNYEKFYTKIMMESEHLIQEKKQAEERFQQLEEFCKDLVDKYEKTRHIVNAYETEQEKLRKQIWEYEKKIHALITQHKGMSESSTLLKEHKEIGDSSMFEPLKGLN</sequence>
<name>A0A6J2YK84_SITOR</name>
<dbReference type="GeneID" id="115888269"/>